<comment type="caution">
    <text evidence="4">The sequence shown here is derived from an EMBL/GenBank/DDBJ whole genome shotgun (WGS) entry which is preliminary data.</text>
</comment>
<dbReference type="Pfam" id="PF08240">
    <property type="entry name" value="ADH_N"/>
    <property type="match status" value="1"/>
</dbReference>
<dbReference type="CDD" id="cd05286">
    <property type="entry name" value="QOR2"/>
    <property type="match status" value="1"/>
</dbReference>
<dbReference type="InterPro" id="IPR047618">
    <property type="entry name" value="QOR-like"/>
</dbReference>
<organism evidence="4 5">
    <name type="scientific">Fulvimarina uroteuthidis</name>
    <dbReference type="NCBI Taxonomy" id="3098149"/>
    <lineage>
        <taxon>Bacteria</taxon>
        <taxon>Pseudomonadati</taxon>
        <taxon>Pseudomonadota</taxon>
        <taxon>Alphaproteobacteria</taxon>
        <taxon>Hyphomicrobiales</taxon>
        <taxon>Aurantimonadaceae</taxon>
        <taxon>Fulvimarina</taxon>
    </lineage>
</organism>
<evidence type="ECO:0000256" key="1">
    <source>
        <dbReference type="ARBA" id="ARBA00022857"/>
    </source>
</evidence>
<evidence type="ECO:0000313" key="5">
    <source>
        <dbReference type="Proteomes" id="UP001294412"/>
    </source>
</evidence>
<dbReference type="SUPFAM" id="SSF50129">
    <property type="entry name" value="GroES-like"/>
    <property type="match status" value="1"/>
</dbReference>
<dbReference type="InterPro" id="IPR013154">
    <property type="entry name" value="ADH-like_N"/>
</dbReference>
<dbReference type="NCBIfam" id="NF008024">
    <property type="entry name" value="PRK10754.1"/>
    <property type="match status" value="1"/>
</dbReference>
<dbReference type="InterPro" id="IPR013149">
    <property type="entry name" value="ADH-like_C"/>
</dbReference>
<dbReference type="Proteomes" id="UP001294412">
    <property type="component" value="Unassembled WGS sequence"/>
</dbReference>
<feature type="domain" description="Enoyl reductase (ER)" evidence="3">
    <location>
        <begin position="11"/>
        <end position="322"/>
    </location>
</feature>
<dbReference type="Gene3D" id="3.90.180.10">
    <property type="entry name" value="Medium-chain alcohol dehydrogenases, catalytic domain"/>
    <property type="match status" value="1"/>
</dbReference>
<accession>A0ABU5I455</accession>
<gene>
    <name evidence="4" type="ORF">U0C82_11245</name>
</gene>
<evidence type="ECO:0000313" key="4">
    <source>
        <dbReference type="EMBL" id="MDY8109713.1"/>
    </source>
</evidence>
<protein>
    <submittedName>
        <fullName evidence="4">Quinone oxidoreductase</fullName>
    </submittedName>
</protein>
<dbReference type="RefSeq" id="WP_322187197.1">
    <property type="nucleotide sequence ID" value="NZ_JAXLPB010000003.1"/>
</dbReference>
<keyword evidence="2" id="KW-0560">Oxidoreductase</keyword>
<keyword evidence="5" id="KW-1185">Reference proteome</keyword>
<dbReference type="PANTHER" id="PTHR48106">
    <property type="entry name" value="QUINONE OXIDOREDUCTASE PIG3-RELATED"/>
    <property type="match status" value="1"/>
</dbReference>
<dbReference type="InterPro" id="IPR036291">
    <property type="entry name" value="NAD(P)-bd_dom_sf"/>
</dbReference>
<dbReference type="Pfam" id="PF00107">
    <property type="entry name" value="ADH_zinc_N"/>
    <property type="match status" value="1"/>
</dbReference>
<dbReference type="Gene3D" id="3.40.50.720">
    <property type="entry name" value="NAD(P)-binding Rossmann-like Domain"/>
    <property type="match status" value="1"/>
</dbReference>
<dbReference type="InterPro" id="IPR011032">
    <property type="entry name" value="GroES-like_sf"/>
</dbReference>
<keyword evidence="1" id="KW-0521">NADP</keyword>
<proteinExistence type="predicted"/>
<dbReference type="EMBL" id="JAXLPB010000003">
    <property type="protein sequence ID" value="MDY8109713.1"/>
    <property type="molecule type" value="Genomic_DNA"/>
</dbReference>
<reference evidence="4 5" key="1">
    <citation type="submission" date="2023-12" db="EMBL/GenBank/DDBJ databases">
        <title>Description of Novel Strain Fulvimarina sp. 2208YS6-2-32 isolated from Uroteuthis (Photololigo) edulis.</title>
        <authorList>
            <person name="Park J.-S."/>
        </authorList>
    </citation>
    <scope>NUCLEOTIDE SEQUENCE [LARGE SCALE GENOMIC DNA]</scope>
    <source>
        <strain evidence="4 5">2208YS6-2-32</strain>
    </source>
</reference>
<dbReference type="SUPFAM" id="SSF51735">
    <property type="entry name" value="NAD(P)-binding Rossmann-fold domains"/>
    <property type="match status" value="1"/>
</dbReference>
<sequence length="325" mass="34773">MTKAMRIHETGAPDVMKWEDVELAEPGPGEIRVRQTAVGVNFIDAYFRDGTYPAPSLPFTPGKEGAGIVETVGEGVSDVRQGDRVAYASAEGSYAEHLIIAADKVVPIPDGIDDRTAAAMMLKGMTAEYLLNRTYKVGKDTTLLFHAAAGGVGLIAGQWARHLGATVIGTAGSAEKCELARANGYDHVINYREENFVERVAALTDGRKCDVVYDSVGKDTFDGSLDCVKRLGMLVSFGQSSGNVPPMAPAILGKKGSIFLTRPSLFNYTATRAELLDCADNLFAVVKSGAVKIDIGQTYPLSQAVQAHRDLQDRKTTGQTVLTID</sequence>
<dbReference type="InterPro" id="IPR020843">
    <property type="entry name" value="ER"/>
</dbReference>
<evidence type="ECO:0000256" key="2">
    <source>
        <dbReference type="ARBA" id="ARBA00023002"/>
    </source>
</evidence>
<evidence type="ECO:0000259" key="3">
    <source>
        <dbReference type="SMART" id="SM00829"/>
    </source>
</evidence>
<dbReference type="SMART" id="SM00829">
    <property type="entry name" value="PKS_ER"/>
    <property type="match status" value="1"/>
</dbReference>
<dbReference type="PANTHER" id="PTHR48106:SF13">
    <property type="entry name" value="QUINONE OXIDOREDUCTASE-RELATED"/>
    <property type="match status" value="1"/>
</dbReference>
<name>A0ABU5I455_9HYPH</name>